<dbReference type="Pfam" id="PF16571">
    <property type="entry name" value="FBP_C"/>
    <property type="match status" value="1"/>
</dbReference>
<dbReference type="HOGENOM" id="CLU_116295_0_0_11"/>
<dbReference type="RefSeq" id="WP_015770504.1">
    <property type="nucleotide sequence ID" value="NC_013174.1"/>
</dbReference>
<dbReference type="STRING" id="471856.Jden_0201"/>
<gene>
    <name evidence="2" type="ordered locus">Jden_0201</name>
</gene>
<dbReference type="eggNOG" id="ENOG5031HHY">
    <property type="taxonomic scope" value="Bacteria"/>
</dbReference>
<organism evidence="2 3">
    <name type="scientific">Jonesia denitrificans (strain ATCC 14870 / DSM 20603 / BCRC 15368 / CIP 55.134 / JCM 11481 / NBRC 15587 / NCTC 10816 / Prevot 55134)</name>
    <name type="common">Listeria denitrificans</name>
    <dbReference type="NCBI Taxonomy" id="471856"/>
    <lineage>
        <taxon>Bacteria</taxon>
        <taxon>Bacillati</taxon>
        <taxon>Actinomycetota</taxon>
        <taxon>Actinomycetes</taxon>
        <taxon>Micrococcales</taxon>
        <taxon>Jonesiaceae</taxon>
        <taxon>Jonesia</taxon>
    </lineage>
</organism>
<accession>C7QYM8</accession>
<name>C7QYM8_JONDD</name>
<evidence type="ECO:0000259" key="1">
    <source>
        <dbReference type="Pfam" id="PF16571"/>
    </source>
</evidence>
<dbReference type="Proteomes" id="UP000000628">
    <property type="component" value="Chromosome"/>
</dbReference>
<dbReference type="InterPro" id="IPR032330">
    <property type="entry name" value="EF-G-binding_C"/>
</dbReference>
<dbReference type="KEGG" id="jde:Jden_0201"/>
<evidence type="ECO:0000313" key="2">
    <source>
        <dbReference type="EMBL" id="ACV07875.1"/>
    </source>
</evidence>
<reference evidence="2 3" key="1">
    <citation type="journal article" date="2009" name="Stand. Genomic Sci.">
        <title>Complete genome sequence of Jonesia denitrificans type strain (Prevot 55134).</title>
        <authorList>
            <person name="Pukall R."/>
            <person name="Gehrich-Schroter G."/>
            <person name="Lapidus A."/>
            <person name="Nolan M."/>
            <person name="Glavina Del Rio T."/>
            <person name="Lucas S."/>
            <person name="Chen F."/>
            <person name="Tice H."/>
            <person name="Pitluck S."/>
            <person name="Cheng J.F."/>
            <person name="Copeland A."/>
            <person name="Saunders E."/>
            <person name="Brettin T."/>
            <person name="Detter J.C."/>
            <person name="Bruce D."/>
            <person name="Goodwin L."/>
            <person name="Pati A."/>
            <person name="Ivanova N."/>
            <person name="Mavromatis K."/>
            <person name="Ovchinnikova G."/>
            <person name="Chen A."/>
            <person name="Palaniappan K."/>
            <person name="Land M."/>
            <person name="Hauser L."/>
            <person name="Chang Y.J."/>
            <person name="Jeffries C.D."/>
            <person name="Chain P."/>
            <person name="Goker M."/>
            <person name="Bristow J."/>
            <person name="Eisen J.A."/>
            <person name="Markowitz V."/>
            <person name="Hugenholtz P."/>
            <person name="Kyrpides N.C."/>
            <person name="Klenk H.P."/>
            <person name="Han C."/>
        </authorList>
    </citation>
    <scope>NUCLEOTIDE SEQUENCE [LARGE SCALE GENOMIC DNA]</scope>
    <source>
        <strain evidence="3">ATCC 14870 / DSM 20603 / BCRC 15368 / CIP 55.134 / JCM 11481 / NBRC 15587 / NCTC 10816 / Prevot 55134</strain>
    </source>
</reference>
<proteinExistence type="predicted"/>
<feature type="domain" description="Elongation factor G-binding protein C-terminal treble-clef zinc-finger" evidence="1">
    <location>
        <begin position="8"/>
        <end position="158"/>
    </location>
</feature>
<dbReference type="AlphaFoldDB" id="C7QYM8"/>
<keyword evidence="3" id="KW-1185">Reference proteome</keyword>
<evidence type="ECO:0000313" key="3">
    <source>
        <dbReference type="Proteomes" id="UP000000628"/>
    </source>
</evidence>
<sequence>MHPLTSDDIRASFINASKREAALAASAARLDGVAWERLDIFGWTDPKNPLVTSVVIPVDDVPVGILLRTSTTKPKKTMCALCEDIIAVDNVRLFAARLAGAPGRQGNTVGTLLHTDLSCSAHVRRAPNTMEGKADPEGFIARRIGVLHSNAERFARRVMGE</sequence>
<protein>
    <recommendedName>
        <fullName evidence="1">Elongation factor G-binding protein C-terminal treble-clef zinc-finger domain-containing protein</fullName>
    </recommendedName>
</protein>
<dbReference type="EMBL" id="CP001706">
    <property type="protein sequence ID" value="ACV07875.1"/>
    <property type="molecule type" value="Genomic_DNA"/>
</dbReference>